<dbReference type="SUPFAM" id="SSF50494">
    <property type="entry name" value="Trypsin-like serine proteases"/>
    <property type="match status" value="1"/>
</dbReference>
<dbReference type="Proteomes" id="UP000054565">
    <property type="component" value="Unassembled WGS sequence"/>
</dbReference>
<dbReference type="AlphaFoldDB" id="A0A0J7ATQ9"/>
<protein>
    <submittedName>
        <fullName evidence="1">Uncharacterized protein</fullName>
    </submittedName>
</protein>
<gene>
    <name evidence="1" type="ORF">CIRG_00824</name>
</gene>
<accession>A0A0J7ATQ9</accession>
<organism evidence="1 2">
    <name type="scientific">Coccidioides immitis RMSCC 2394</name>
    <dbReference type="NCBI Taxonomy" id="404692"/>
    <lineage>
        <taxon>Eukaryota</taxon>
        <taxon>Fungi</taxon>
        <taxon>Dikarya</taxon>
        <taxon>Ascomycota</taxon>
        <taxon>Pezizomycotina</taxon>
        <taxon>Eurotiomycetes</taxon>
        <taxon>Eurotiomycetidae</taxon>
        <taxon>Onygenales</taxon>
        <taxon>Onygenaceae</taxon>
        <taxon>Coccidioides</taxon>
    </lineage>
</organism>
<dbReference type="EMBL" id="DS028093">
    <property type="protein sequence ID" value="KMP00682.1"/>
    <property type="molecule type" value="Genomic_DNA"/>
</dbReference>
<evidence type="ECO:0000313" key="2">
    <source>
        <dbReference type="Proteomes" id="UP000054565"/>
    </source>
</evidence>
<reference evidence="2" key="1">
    <citation type="journal article" date="2010" name="Genome Res.">
        <title>Population genomic sequencing of Coccidioides fungi reveals recent hybridization and transposon control.</title>
        <authorList>
            <person name="Neafsey D.E."/>
            <person name="Barker B.M."/>
            <person name="Sharpton T.J."/>
            <person name="Stajich J.E."/>
            <person name="Park D.J."/>
            <person name="Whiston E."/>
            <person name="Hung C.-Y."/>
            <person name="McMahan C."/>
            <person name="White J."/>
            <person name="Sykes S."/>
            <person name="Heiman D."/>
            <person name="Young S."/>
            <person name="Zeng Q."/>
            <person name="Abouelleil A."/>
            <person name="Aftuck L."/>
            <person name="Bessette D."/>
            <person name="Brown A."/>
            <person name="FitzGerald M."/>
            <person name="Lui A."/>
            <person name="Macdonald J.P."/>
            <person name="Priest M."/>
            <person name="Orbach M.J."/>
            <person name="Galgiani J.N."/>
            <person name="Kirkland T.N."/>
            <person name="Cole G.T."/>
            <person name="Birren B.W."/>
            <person name="Henn M.R."/>
            <person name="Taylor J.W."/>
            <person name="Rounsley S.D."/>
        </authorList>
    </citation>
    <scope>NUCLEOTIDE SEQUENCE [LARGE SCALE GENOMIC DNA]</scope>
    <source>
        <strain evidence="2">RMSCC 2394</strain>
    </source>
</reference>
<dbReference type="InterPro" id="IPR009003">
    <property type="entry name" value="Peptidase_S1_PA"/>
</dbReference>
<proteinExistence type="predicted"/>
<name>A0A0J7ATQ9_COCIT</name>
<sequence length="137" mass="15261">MFTSSGRADRIMTLFIRSSTASSLCQISQFSYTSTIRRPLSSSIFFFHSFLSSSEAYAYENIKETVSKVYRAVPNRSFNEVFGTSGDSGSFLFDRFGQFGGLYFGGSTYGTGFFTGIEKIINAIKKLTNAPEVEFML</sequence>
<evidence type="ECO:0000313" key="1">
    <source>
        <dbReference type="EMBL" id="KMP00682.1"/>
    </source>
</evidence>